<reference evidence="6 7" key="1">
    <citation type="submission" date="2020-12" db="EMBL/GenBank/DDBJ databases">
        <authorList>
            <person name="Kusuma A.B."/>
            <person name="Nouioui I."/>
            <person name="Goodfellow M."/>
        </authorList>
    </citation>
    <scope>NUCLEOTIDE SEQUENCE [LARGE SCALE GENOMIC DNA]</scope>
    <source>
        <strain evidence="6 7">DSM 41764</strain>
    </source>
</reference>
<sequence length="48" mass="5450">MPNHAGIYLGDGQMLHHLYGRLSEAAPYGGMWSERTRYIVRHEGARHG</sequence>
<proteinExistence type="inferred from homology"/>
<protein>
    <submittedName>
        <fullName evidence="6">C40 family peptidase</fullName>
    </submittedName>
</protein>
<organism evidence="6 7">
    <name type="scientific">Streptomyces javensis</name>
    <dbReference type="NCBI Taxonomy" id="114698"/>
    <lineage>
        <taxon>Bacteria</taxon>
        <taxon>Bacillati</taxon>
        <taxon>Actinomycetota</taxon>
        <taxon>Actinomycetes</taxon>
        <taxon>Kitasatosporales</taxon>
        <taxon>Streptomycetaceae</taxon>
        <taxon>Streptomyces</taxon>
        <taxon>Streptomyces violaceusniger group</taxon>
    </lineage>
</organism>
<comment type="caution">
    <text evidence="6">The sequence shown here is derived from an EMBL/GenBank/DDBJ whole genome shotgun (WGS) entry which is preliminary data.</text>
</comment>
<evidence type="ECO:0000256" key="2">
    <source>
        <dbReference type="ARBA" id="ARBA00022670"/>
    </source>
</evidence>
<keyword evidence="7" id="KW-1185">Reference proteome</keyword>
<evidence type="ECO:0000313" key="7">
    <source>
        <dbReference type="Proteomes" id="UP000638849"/>
    </source>
</evidence>
<gene>
    <name evidence="6" type="ORF">JBF12_48275</name>
</gene>
<feature type="domain" description="NlpC/P60" evidence="5">
    <location>
        <begin position="2"/>
        <end position="40"/>
    </location>
</feature>
<dbReference type="Pfam" id="PF00877">
    <property type="entry name" value="NLPC_P60"/>
    <property type="match status" value="1"/>
</dbReference>
<dbReference type="EMBL" id="JAEEAQ010001703">
    <property type="protein sequence ID" value="MBI0320618.1"/>
    <property type="molecule type" value="Genomic_DNA"/>
</dbReference>
<accession>A0ABS0RUB0</accession>
<keyword evidence="4" id="KW-0788">Thiol protease</keyword>
<evidence type="ECO:0000256" key="4">
    <source>
        <dbReference type="ARBA" id="ARBA00022807"/>
    </source>
</evidence>
<dbReference type="InterPro" id="IPR000064">
    <property type="entry name" value="NLP_P60_dom"/>
</dbReference>
<evidence type="ECO:0000256" key="1">
    <source>
        <dbReference type="ARBA" id="ARBA00007074"/>
    </source>
</evidence>
<keyword evidence="2" id="KW-0645">Protease</keyword>
<evidence type="ECO:0000256" key="3">
    <source>
        <dbReference type="ARBA" id="ARBA00022801"/>
    </source>
</evidence>
<dbReference type="InterPro" id="IPR038765">
    <property type="entry name" value="Papain-like_cys_pep_sf"/>
</dbReference>
<dbReference type="Proteomes" id="UP000638849">
    <property type="component" value="Unassembled WGS sequence"/>
</dbReference>
<name>A0ABS0RUB0_9ACTN</name>
<evidence type="ECO:0000313" key="6">
    <source>
        <dbReference type="EMBL" id="MBI0320618.1"/>
    </source>
</evidence>
<evidence type="ECO:0000259" key="5">
    <source>
        <dbReference type="Pfam" id="PF00877"/>
    </source>
</evidence>
<dbReference type="SUPFAM" id="SSF54001">
    <property type="entry name" value="Cysteine proteinases"/>
    <property type="match status" value="1"/>
</dbReference>
<comment type="similarity">
    <text evidence="1">Belongs to the peptidase C40 family.</text>
</comment>
<keyword evidence="3" id="KW-0378">Hydrolase</keyword>